<evidence type="ECO:0000313" key="3">
    <source>
        <dbReference type="Proteomes" id="UP000727993"/>
    </source>
</evidence>
<dbReference type="EMBL" id="JADJZA010000011">
    <property type="protein sequence ID" value="MBK9298857.1"/>
    <property type="molecule type" value="Genomic_DNA"/>
</dbReference>
<feature type="domain" description="Beta-lactamase-related" evidence="1">
    <location>
        <begin position="20"/>
        <end position="356"/>
    </location>
</feature>
<name>A0A936TG87_9ACTN</name>
<dbReference type="InterPro" id="IPR052907">
    <property type="entry name" value="Beta-lactamase/esterase"/>
</dbReference>
<dbReference type="AlphaFoldDB" id="A0A936TG87"/>
<proteinExistence type="predicted"/>
<dbReference type="InterPro" id="IPR001466">
    <property type="entry name" value="Beta-lactam-related"/>
</dbReference>
<dbReference type="PANTHER" id="PTHR43319">
    <property type="entry name" value="BETA-LACTAMASE-RELATED"/>
    <property type="match status" value="1"/>
</dbReference>
<comment type="caution">
    <text evidence="2">The sequence shown here is derived from an EMBL/GenBank/DDBJ whole genome shotgun (WGS) entry which is preliminary data.</text>
</comment>
<dbReference type="PANTHER" id="PTHR43319:SF3">
    <property type="entry name" value="BETA-LACTAMASE-RELATED DOMAIN-CONTAINING PROTEIN"/>
    <property type="match status" value="1"/>
</dbReference>
<accession>A0A936TG87</accession>
<evidence type="ECO:0000259" key="1">
    <source>
        <dbReference type="Pfam" id="PF00144"/>
    </source>
</evidence>
<evidence type="ECO:0000313" key="2">
    <source>
        <dbReference type="EMBL" id="MBK9298857.1"/>
    </source>
</evidence>
<gene>
    <name evidence="2" type="ORF">IPN02_18910</name>
</gene>
<dbReference type="Pfam" id="PF00144">
    <property type="entry name" value="Beta-lactamase"/>
    <property type="match status" value="1"/>
</dbReference>
<protein>
    <submittedName>
        <fullName evidence="2">Beta-lactamase family protein</fullName>
    </submittedName>
</protein>
<organism evidence="2 3">
    <name type="scientific">Candidatus Neomicrothrix subdominans</name>
    <dbReference type="NCBI Taxonomy" id="2954438"/>
    <lineage>
        <taxon>Bacteria</taxon>
        <taxon>Bacillati</taxon>
        <taxon>Actinomycetota</taxon>
        <taxon>Acidimicrobiia</taxon>
        <taxon>Acidimicrobiales</taxon>
        <taxon>Microthrixaceae</taxon>
        <taxon>Candidatus Neomicrothrix</taxon>
    </lineage>
</organism>
<sequence length="378" mass="39948">MTEIHGTCDDEFEPVQAAMAANFDSGQELGASVCVTLGGNPVVDLWAGDADEHGRPWQADTIVNVYSTTKTMAATVMLMLADRGEIDFSAPVATYWPEFAANNKEGVLVSHVMAHNAGLSGFDPAIAPEDLYDEEAVEHHLAAQRPWWEPGTHSGYHAISQGNLEAGIVRRVTGRSIGTFFREEVAEPLGADFHIGLPASEDHRVGDLVPSGAGLDGTDTAIDSIAARTLLSCPLDATETRTRAWRGAEIPAAGGTGNARSIARVHAALACGGEVDGVRLMSPGGVERIFEPQSEDVDLVLGMKMKLGMGFGLMNESIPLSPNPRACFWGGWGGSIALIDVDAQLTVSYAMNKMASGLVGDLRGAMIVMSAYQALAQL</sequence>
<reference evidence="2 3" key="1">
    <citation type="submission" date="2020-10" db="EMBL/GenBank/DDBJ databases">
        <title>Connecting structure to function with the recovery of over 1000 high-quality activated sludge metagenome-assembled genomes encoding full-length rRNA genes using long-read sequencing.</title>
        <authorList>
            <person name="Singleton C.M."/>
            <person name="Petriglieri F."/>
            <person name="Kristensen J.M."/>
            <person name="Kirkegaard R.H."/>
            <person name="Michaelsen T.Y."/>
            <person name="Andersen M.H."/>
            <person name="Karst S.M."/>
            <person name="Dueholm M.S."/>
            <person name="Nielsen P.H."/>
            <person name="Albertsen M."/>
        </authorList>
    </citation>
    <scope>NUCLEOTIDE SEQUENCE [LARGE SCALE GENOMIC DNA]</scope>
    <source>
        <strain evidence="2">Lyne_18-Q3-R50-59_MAXAC.006</strain>
    </source>
</reference>
<dbReference type="Proteomes" id="UP000727993">
    <property type="component" value="Unassembled WGS sequence"/>
</dbReference>
<dbReference type="Gene3D" id="3.40.710.10">
    <property type="entry name" value="DD-peptidase/beta-lactamase superfamily"/>
    <property type="match status" value="1"/>
</dbReference>
<dbReference type="SUPFAM" id="SSF56601">
    <property type="entry name" value="beta-lactamase/transpeptidase-like"/>
    <property type="match status" value="1"/>
</dbReference>
<dbReference type="InterPro" id="IPR012338">
    <property type="entry name" value="Beta-lactam/transpept-like"/>
</dbReference>